<gene>
    <name evidence="1" type="ORF">AOQ84DRAFT_222279</name>
</gene>
<sequence length="290" mass="32269">MTSSQNPTIDASSSNDGPFYTPTSADTLLVRSFLMQLKLPTELALAIIDFADYYPVVRGHEATELHVAASTHRLNSTAVLYAVTDPIPEDTNGARVRVKNVSFELRSHDQGWGGERGCRASNFTISASAFLHLWLILPRMFYGESDPLTALHHPGTYSGSYTWFEACILRPIPSLYTDPLRLPYTFNPQPTAVCLKPVGYMLVPCSTSGREETVVWHIQSNVCADSREMVHRVEWRPGEVQDILPGRGIGKAFVEKLRPGDRVGVWARALYPGWVNHVKEVSIEVNVVVD</sequence>
<name>A0A8E2EZZ9_9PEZI</name>
<evidence type="ECO:0000313" key="1">
    <source>
        <dbReference type="EMBL" id="OCL08037.1"/>
    </source>
</evidence>
<accession>A0A8E2EZZ9</accession>
<evidence type="ECO:0000313" key="2">
    <source>
        <dbReference type="Proteomes" id="UP000250140"/>
    </source>
</evidence>
<keyword evidence="2" id="KW-1185">Reference proteome</keyword>
<protein>
    <submittedName>
        <fullName evidence="1">Uncharacterized protein</fullName>
    </submittedName>
</protein>
<dbReference type="OrthoDB" id="66095at2759"/>
<dbReference type="EMBL" id="KV749724">
    <property type="protein sequence ID" value="OCL08037.1"/>
    <property type="molecule type" value="Genomic_DNA"/>
</dbReference>
<reference evidence="1 2" key="1">
    <citation type="journal article" date="2016" name="Nat. Commun.">
        <title>Ectomycorrhizal ecology is imprinted in the genome of the dominant symbiotic fungus Cenococcum geophilum.</title>
        <authorList>
            <consortium name="DOE Joint Genome Institute"/>
            <person name="Peter M."/>
            <person name="Kohler A."/>
            <person name="Ohm R.A."/>
            <person name="Kuo A."/>
            <person name="Krutzmann J."/>
            <person name="Morin E."/>
            <person name="Arend M."/>
            <person name="Barry K.W."/>
            <person name="Binder M."/>
            <person name="Choi C."/>
            <person name="Clum A."/>
            <person name="Copeland A."/>
            <person name="Grisel N."/>
            <person name="Haridas S."/>
            <person name="Kipfer T."/>
            <person name="LaButti K."/>
            <person name="Lindquist E."/>
            <person name="Lipzen A."/>
            <person name="Maire R."/>
            <person name="Meier B."/>
            <person name="Mihaltcheva S."/>
            <person name="Molinier V."/>
            <person name="Murat C."/>
            <person name="Poggeler S."/>
            <person name="Quandt C.A."/>
            <person name="Sperisen C."/>
            <person name="Tritt A."/>
            <person name="Tisserant E."/>
            <person name="Crous P.W."/>
            <person name="Henrissat B."/>
            <person name="Nehls U."/>
            <person name="Egli S."/>
            <person name="Spatafora J.W."/>
            <person name="Grigoriev I.V."/>
            <person name="Martin F.M."/>
        </authorList>
    </citation>
    <scope>NUCLEOTIDE SEQUENCE [LARGE SCALE GENOMIC DNA]</scope>
    <source>
        <strain evidence="1 2">CBS 207.34</strain>
    </source>
</reference>
<dbReference type="AlphaFoldDB" id="A0A8E2EZZ9"/>
<dbReference type="Proteomes" id="UP000250140">
    <property type="component" value="Unassembled WGS sequence"/>
</dbReference>
<organism evidence="1 2">
    <name type="scientific">Glonium stellatum</name>
    <dbReference type="NCBI Taxonomy" id="574774"/>
    <lineage>
        <taxon>Eukaryota</taxon>
        <taxon>Fungi</taxon>
        <taxon>Dikarya</taxon>
        <taxon>Ascomycota</taxon>
        <taxon>Pezizomycotina</taxon>
        <taxon>Dothideomycetes</taxon>
        <taxon>Pleosporomycetidae</taxon>
        <taxon>Gloniales</taxon>
        <taxon>Gloniaceae</taxon>
        <taxon>Glonium</taxon>
    </lineage>
</organism>
<proteinExistence type="predicted"/>